<name>X1DU26_9ZZZZ</name>
<accession>X1DU26</accession>
<comment type="caution">
    <text evidence="1">The sequence shown here is derived from an EMBL/GenBank/DDBJ whole genome shotgun (WGS) entry which is preliminary data.</text>
</comment>
<proteinExistence type="predicted"/>
<dbReference type="EMBL" id="BART01024047">
    <property type="protein sequence ID" value="GAG99921.1"/>
    <property type="molecule type" value="Genomic_DNA"/>
</dbReference>
<protein>
    <recommendedName>
        <fullName evidence="2">Ankyrin repeat protein</fullName>
    </recommendedName>
</protein>
<evidence type="ECO:0000313" key="1">
    <source>
        <dbReference type="EMBL" id="GAG99921.1"/>
    </source>
</evidence>
<organism evidence="1">
    <name type="scientific">marine sediment metagenome</name>
    <dbReference type="NCBI Taxonomy" id="412755"/>
    <lineage>
        <taxon>unclassified sequences</taxon>
        <taxon>metagenomes</taxon>
        <taxon>ecological metagenomes</taxon>
    </lineage>
</organism>
<evidence type="ECO:0008006" key="2">
    <source>
        <dbReference type="Google" id="ProtNLM"/>
    </source>
</evidence>
<reference evidence="1" key="1">
    <citation type="journal article" date="2014" name="Front. Microbiol.">
        <title>High frequency of phylogenetically diverse reductive dehalogenase-homologous genes in deep subseafloor sedimentary metagenomes.</title>
        <authorList>
            <person name="Kawai M."/>
            <person name="Futagami T."/>
            <person name="Toyoda A."/>
            <person name="Takaki Y."/>
            <person name="Nishi S."/>
            <person name="Hori S."/>
            <person name="Arai W."/>
            <person name="Tsubouchi T."/>
            <person name="Morono Y."/>
            <person name="Uchiyama I."/>
            <person name="Ito T."/>
            <person name="Fujiyama A."/>
            <person name="Inagaki F."/>
            <person name="Takami H."/>
        </authorList>
    </citation>
    <scope>NUCLEOTIDE SEQUENCE</scope>
    <source>
        <strain evidence="1">Expedition CK06-06</strain>
    </source>
</reference>
<sequence length="130" mass="15153">MPRLNKIFKPKNLDEIIETLNGDPPSYFTMVNVLIRLMRDDIIGEKKLLLDIIEKIDTKPALEHLLINSCIYNSVEAAEIILDKDLIDPSINNNRPLKLARQHQSFKIIQLLLRDERVRKGWPVIEEGWL</sequence>
<gene>
    <name evidence="1" type="ORF">S01H4_43562</name>
</gene>
<dbReference type="AlphaFoldDB" id="X1DU26"/>